<evidence type="ECO:0000259" key="1">
    <source>
        <dbReference type="Pfam" id="PF01738"/>
    </source>
</evidence>
<dbReference type="RefSeq" id="WP_069321424.1">
    <property type="nucleotide sequence ID" value="NZ_MDDS01000046.1"/>
</dbReference>
<proteinExistence type="predicted"/>
<evidence type="ECO:0000313" key="3">
    <source>
        <dbReference type="Proteomes" id="UP000094487"/>
    </source>
</evidence>
<dbReference type="PANTHER" id="PTHR22946:SF0">
    <property type="entry name" value="DIENELACTONE HYDROLASE DOMAIN-CONTAINING PROTEIN"/>
    <property type="match status" value="1"/>
</dbReference>
<gene>
    <name evidence="2" type="ORF">BFL28_04295</name>
</gene>
<protein>
    <submittedName>
        <fullName evidence="2">Carboxymethylenebutenolidase</fullName>
    </submittedName>
</protein>
<feature type="domain" description="Dienelactone hydrolase" evidence="1">
    <location>
        <begin position="28"/>
        <end position="238"/>
    </location>
</feature>
<dbReference type="InterPro" id="IPR002925">
    <property type="entry name" value="Dienelactn_hydro"/>
</dbReference>
<dbReference type="Proteomes" id="UP000094487">
    <property type="component" value="Unassembled WGS sequence"/>
</dbReference>
<sequence>MAIERRTIVYDGPGGPFEGVAVSDGSWDAPRPAVMIVPNVLGAKEQDNLVGERLAALGYAAFVADVFGQGKRTTRESPDPAVYMNELNADRPLLRDRLLASVAAMKALPQADGTRTAAIGYCFGGKAVIDLARAGGDVLGVVAFHGIFDAPGYDYPTPIAPKLLICHGWEDPLAPPEAVTALAAELTAGGADWQLLGFGHAGHGFTDATMARSTRPGFGYDAAADRRSWAAMRAFLGELFEAG</sequence>
<dbReference type="Gene3D" id="3.40.50.1820">
    <property type="entry name" value="alpha/beta hydrolase"/>
    <property type="match status" value="1"/>
</dbReference>
<organism evidence="2 3">
    <name type="scientific">Sphingomonas turrisvirgatae</name>
    <dbReference type="NCBI Taxonomy" id="1888892"/>
    <lineage>
        <taxon>Bacteria</taxon>
        <taxon>Pseudomonadati</taxon>
        <taxon>Pseudomonadota</taxon>
        <taxon>Alphaproteobacteria</taxon>
        <taxon>Sphingomonadales</taxon>
        <taxon>Sphingomonadaceae</taxon>
        <taxon>Sphingomonas</taxon>
    </lineage>
</organism>
<name>A0A1E3LT30_9SPHN</name>
<keyword evidence="3" id="KW-1185">Reference proteome</keyword>
<dbReference type="Pfam" id="PF01738">
    <property type="entry name" value="DLH"/>
    <property type="match status" value="1"/>
</dbReference>
<comment type="caution">
    <text evidence="2">The sequence shown here is derived from an EMBL/GenBank/DDBJ whole genome shotgun (WGS) entry which is preliminary data.</text>
</comment>
<dbReference type="PANTHER" id="PTHR22946">
    <property type="entry name" value="DIENELACTONE HYDROLASE DOMAIN-CONTAINING PROTEIN-RELATED"/>
    <property type="match status" value="1"/>
</dbReference>
<dbReference type="SUPFAM" id="SSF53474">
    <property type="entry name" value="alpha/beta-Hydrolases"/>
    <property type="match status" value="1"/>
</dbReference>
<dbReference type="STRING" id="1888892.BFL28_04295"/>
<accession>A0A1E3LT30</accession>
<reference evidence="2 3" key="1">
    <citation type="submission" date="2016-08" db="EMBL/GenBank/DDBJ databases">
        <title>Draft genome of the agarase producing Sphingomonas sp. MCT13.</title>
        <authorList>
            <person name="D'Andrea M.M."/>
            <person name="Rossolini G.M."/>
            <person name="Thaller M.C."/>
        </authorList>
    </citation>
    <scope>NUCLEOTIDE SEQUENCE [LARGE SCALE GENOMIC DNA]</scope>
    <source>
        <strain evidence="2 3">MCT13</strain>
    </source>
</reference>
<dbReference type="InterPro" id="IPR050261">
    <property type="entry name" value="FrsA_esterase"/>
</dbReference>
<dbReference type="InterPro" id="IPR029058">
    <property type="entry name" value="AB_hydrolase_fold"/>
</dbReference>
<evidence type="ECO:0000313" key="2">
    <source>
        <dbReference type="EMBL" id="ODP36931.1"/>
    </source>
</evidence>
<dbReference type="GO" id="GO:0016787">
    <property type="term" value="F:hydrolase activity"/>
    <property type="evidence" value="ECO:0007669"/>
    <property type="project" value="InterPro"/>
</dbReference>
<dbReference type="EMBL" id="MDDS01000046">
    <property type="protein sequence ID" value="ODP36931.1"/>
    <property type="molecule type" value="Genomic_DNA"/>
</dbReference>
<dbReference type="AlphaFoldDB" id="A0A1E3LT30"/>
<dbReference type="OrthoDB" id="9787933at2"/>